<name>A0AAD4QSV4_9BILA</name>
<organism evidence="1 2">
    <name type="scientific">Ditylenchus destructor</name>
    <dbReference type="NCBI Taxonomy" id="166010"/>
    <lineage>
        <taxon>Eukaryota</taxon>
        <taxon>Metazoa</taxon>
        <taxon>Ecdysozoa</taxon>
        <taxon>Nematoda</taxon>
        <taxon>Chromadorea</taxon>
        <taxon>Rhabditida</taxon>
        <taxon>Tylenchina</taxon>
        <taxon>Tylenchomorpha</taxon>
        <taxon>Sphaerularioidea</taxon>
        <taxon>Anguinidae</taxon>
        <taxon>Anguininae</taxon>
        <taxon>Ditylenchus</taxon>
    </lineage>
</organism>
<accession>A0AAD4QSV4</accession>
<keyword evidence="2" id="KW-1185">Reference proteome</keyword>
<dbReference type="PANTHER" id="PTHR36649:SF28">
    <property type="entry name" value="UBIQUITIN-LIKE DOMAIN-CONTAINING PROTEIN"/>
    <property type="match status" value="1"/>
</dbReference>
<comment type="caution">
    <text evidence="1">The sequence shown here is derived from an EMBL/GenBank/DDBJ whole genome shotgun (WGS) entry which is preliminary data.</text>
</comment>
<evidence type="ECO:0000313" key="1">
    <source>
        <dbReference type="EMBL" id="KAI1691612.1"/>
    </source>
</evidence>
<sequence>MPLSPTLQTLFGLADNELAPQHDLDLTAVDSMPSSNRGGEPYYRIGKCEMYGLSITHFERDQTWIGSLPHGRQESTPGEWKVVYRGHKATEIGRNLREGIDYSDGNEGPGVYATDCPLTALGYALFNAHGANDITINGEHFVTVVKCRANWNPSHVVKQAGIAGSVGHNEGKYFLLPNEKDIRIYSILLFRRETAIELISPIRPYPYIK</sequence>
<proteinExistence type="predicted"/>
<reference evidence="1" key="1">
    <citation type="submission" date="2022-01" db="EMBL/GenBank/DDBJ databases">
        <title>Genome Sequence Resource for Two Populations of Ditylenchus destructor, the Migratory Endoparasitic Phytonematode.</title>
        <authorList>
            <person name="Zhang H."/>
            <person name="Lin R."/>
            <person name="Xie B."/>
        </authorList>
    </citation>
    <scope>NUCLEOTIDE SEQUENCE</scope>
    <source>
        <strain evidence="1">BazhouSP</strain>
    </source>
</reference>
<dbReference type="PANTHER" id="PTHR36649">
    <property type="entry name" value="UBIQUITIN-LIKE DOMAIN-CONTAINING PROTEIN"/>
    <property type="match status" value="1"/>
</dbReference>
<dbReference type="EMBL" id="JAKKPZ010000900">
    <property type="protein sequence ID" value="KAI1691612.1"/>
    <property type="molecule type" value="Genomic_DNA"/>
</dbReference>
<evidence type="ECO:0000313" key="2">
    <source>
        <dbReference type="Proteomes" id="UP001201812"/>
    </source>
</evidence>
<dbReference type="Proteomes" id="UP001201812">
    <property type="component" value="Unassembled WGS sequence"/>
</dbReference>
<gene>
    <name evidence="1" type="ORF">DdX_21766</name>
</gene>
<protein>
    <submittedName>
        <fullName evidence="1">Uncharacterized protein</fullName>
    </submittedName>
</protein>
<dbReference type="AlphaFoldDB" id="A0AAD4QSV4"/>